<evidence type="ECO:0000313" key="2">
    <source>
        <dbReference type="Proteomes" id="UP000019270"/>
    </source>
</evidence>
<accession>W7LFZ8</accession>
<sequence length="46" mass="5144">MNISYRIRIKRDNVVISPGIDTALITKRTIADGRADGYNMALGKQH</sequence>
<evidence type="ECO:0000313" key="1">
    <source>
        <dbReference type="EMBL" id="EWG10934.1"/>
    </source>
</evidence>
<dbReference type="RefSeq" id="WP_160169257.1">
    <property type="nucleotide sequence ID" value="NZ_APVL01000007.1"/>
</dbReference>
<reference evidence="2" key="1">
    <citation type="submission" date="2013-03" db="EMBL/GenBank/DDBJ databases">
        <title>Draft genome sequence of Bacillus firmus DS1.</title>
        <authorList>
            <person name="Peng D."/>
            <person name="Zhu L."/>
            <person name="Sun M."/>
        </authorList>
    </citation>
    <scope>NUCLEOTIDE SEQUENCE [LARGE SCALE GENOMIC DNA]</scope>
    <source>
        <strain evidence="2">DS1</strain>
    </source>
</reference>
<proteinExistence type="predicted"/>
<organism evidence="1 2">
    <name type="scientific">Cytobacillus firmus DS1</name>
    <dbReference type="NCBI Taxonomy" id="1307436"/>
    <lineage>
        <taxon>Bacteria</taxon>
        <taxon>Bacillati</taxon>
        <taxon>Bacillota</taxon>
        <taxon>Bacilli</taxon>
        <taxon>Bacillales</taxon>
        <taxon>Bacillaceae</taxon>
        <taxon>Cytobacillus</taxon>
    </lineage>
</organism>
<dbReference type="PATRIC" id="fig|1307436.3.peg.2265"/>
<dbReference type="OrthoDB" id="9784202at2"/>
<dbReference type="EMBL" id="APVL01000007">
    <property type="protein sequence ID" value="EWG10934.1"/>
    <property type="molecule type" value="Genomic_DNA"/>
</dbReference>
<comment type="caution">
    <text evidence="1">The sequence shown here is derived from an EMBL/GenBank/DDBJ whole genome shotgun (WGS) entry which is preliminary data.</text>
</comment>
<reference evidence="1 2" key="2">
    <citation type="journal article" date="2016" name="Sci. Rep.">
        <title>A novel serine protease, Sep1, from Bacillus firmus DS-1 has nematicidal activity and degrades multiple intestinal-associated nematode proteins.</title>
        <authorList>
            <person name="Geng C."/>
            <person name="Nie X."/>
            <person name="Tang Z."/>
            <person name="Zhang Y."/>
            <person name="Lin J."/>
            <person name="Sun M."/>
            <person name="Peng D."/>
        </authorList>
    </citation>
    <scope>NUCLEOTIDE SEQUENCE [LARGE SCALE GENOMIC DNA]</scope>
    <source>
        <strain evidence="1 2">DS1</strain>
    </source>
</reference>
<dbReference type="Proteomes" id="UP000019270">
    <property type="component" value="Unassembled WGS sequence"/>
</dbReference>
<name>W7LFZ8_CYTFI</name>
<protein>
    <submittedName>
        <fullName evidence="1">Amino acid transporter</fullName>
    </submittedName>
</protein>
<dbReference type="AlphaFoldDB" id="W7LFZ8"/>
<gene>
    <name evidence="1" type="ORF">PBF_10587</name>
</gene>